<feature type="domain" description="JmjC" evidence="13">
    <location>
        <begin position="615"/>
        <end position="781"/>
    </location>
</feature>
<dbReference type="GO" id="GO:0003677">
    <property type="term" value="F:DNA binding"/>
    <property type="evidence" value="ECO:0007669"/>
    <property type="project" value="InterPro"/>
</dbReference>
<evidence type="ECO:0000259" key="10">
    <source>
        <dbReference type="PROSITE" id="PS50016"/>
    </source>
</evidence>
<evidence type="ECO:0000256" key="7">
    <source>
        <dbReference type="ARBA" id="ARBA00023242"/>
    </source>
</evidence>
<dbReference type="InterPro" id="IPR013637">
    <property type="entry name" value="Lys_sp_deMease-like_dom"/>
</dbReference>
<dbReference type="Pfam" id="PF08429">
    <property type="entry name" value="PLU-1"/>
    <property type="match status" value="1"/>
</dbReference>
<accession>A0A8H3F5L5</accession>
<dbReference type="PROSITE" id="PS51183">
    <property type="entry name" value="JMJN"/>
    <property type="match status" value="1"/>
</dbReference>
<dbReference type="Gene3D" id="2.60.120.650">
    <property type="entry name" value="Cupin"/>
    <property type="match status" value="1"/>
</dbReference>
<proteinExistence type="predicted"/>
<keyword evidence="3" id="KW-0677">Repeat</keyword>
<evidence type="ECO:0000259" key="13">
    <source>
        <dbReference type="PROSITE" id="PS51184"/>
    </source>
</evidence>
<dbReference type="GO" id="GO:0000785">
    <property type="term" value="C:chromatin"/>
    <property type="evidence" value="ECO:0007669"/>
    <property type="project" value="TreeGrafter"/>
</dbReference>
<feature type="domain" description="PHD-type" evidence="10">
    <location>
        <begin position="1335"/>
        <end position="1384"/>
    </location>
</feature>
<dbReference type="SMART" id="SM00501">
    <property type="entry name" value="BRIGHT"/>
    <property type="match status" value="1"/>
</dbReference>
<dbReference type="Proteomes" id="UP000664521">
    <property type="component" value="Unassembled WGS sequence"/>
</dbReference>
<dbReference type="SMART" id="SM00545">
    <property type="entry name" value="JmjN"/>
    <property type="match status" value="1"/>
</dbReference>
<feature type="region of interest" description="Disordered" evidence="9">
    <location>
        <begin position="1004"/>
        <end position="1030"/>
    </location>
</feature>
<feature type="domain" description="ARID" evidence="11">
    <location>
        <begin position="149"/>
        <end position="242"/>
    </location>
</feature>
<dbReference type="PROSITE" id="PS51184">
    <property type="entry name" value="JMJC"/>
    <property type="match status" value="1"/>
</dbReference>
<feature type="compositionally biased region" description="Polar residues" evidence="9">
    <location>
        <begin position="297"/>
        <end position="316"/>
    </location>
</feature>
<dbReference type="Gene3D" id="1.10.150.60">
    <property type="entry name" value="ARID DNA-binding domain"/>
    <property type="match status" value="1"/>
</dbReference>
<dbReference type="SMART" id="SM00558">
    <property type="entry name" value="JmjC"/>
    <property type="match status" value="1"/>
</dbReference>
<dbReference type="PROSITE" id="PS50016">
    <property type="entry name" value="ZF_PHD_2"/>
    <property type="match status" value="2"/>
</dbReference>
<organism evidence="14 15">
    <name type="scientific">Heterodermia speciosa</name>
    <dbReference type="NCBI Taxonomy" id="116794"/>
    <lineage>
        <taxon>Eukaryota</taxon>
        <taxon>Fungi</taxon>
        <taxon>Dikarya</taxon>
        <taxon>Ascomycota</taxon>
        <taxon>Pezizomycotina</taxon>
        <taxon>Lecanoromycetes</taxon>
        <taxon>OSLEUM clade</taxon>
        <taxon>Lecanoromycetidae</taxon>
        <taxon>Caliciales</taxon>
        <taxon>Physciaceae</taxon>
        <taxon>Heterodermia</taxon>
    </lineage>
</organism>
<dbReference type="FunFam" id="2.60.120.650:FF:000014">
    <property type="entry name" value="PHD transcription factor (Rum1)"/>
    <property type="match status" value="1"/>
</dbReference>
<name>A0A8H3F5L5_9LECA</name>
<dbReference type="InterPro" id="IPR004198">
    <property type="entry name" value="Znf_C5HC2"/>
</dbReference>
<dbReference type="PROSITE" id="PS51011">
    <property type="entry name" value="ARID"/>
    <property type="match status" value="1"/>
</dbReference>
<protein>
    <submittedName>
        <fullName evidence="14">Uncharacterized protein</fullName>
    </submittedName>
</protein>
<evidence type="ECO:0000313" key="14">
    <source>
        <dbReference type="EMBL" id="CAF9916412.1"/>
    </source>
</evidence>
<feature type="compositionally biased region" description="Acidic residues" evidence="9">
    <location>
        <begin position="1712"/>
        <end position="1724"/>
    </location>
</feature>
<dbReference type="SUPFAM" id="SSF57903">
    <property type="entry name" value="FYVE/PHD zinc finger"/>
    <property type="match status" value="2"/>
</dbReference>
<dbReference type="InterPro" id="IPR036431">
    <property type="entry name" value="ARID_dom_sf"/>
</dbReference>
<dbReference type="SUPFAM" id="SSF46774">
    <property type="entry name" value="ARID-like"/>
    <property type="match status" value="1"/>
</dbReference>
<dbReference type="FunFam" id="3.30.40.10:FF:000322">
    <property type="entry name" value="PHD transcription factor (Rum1)"/>
    <property type="match status" value="1"/>
</dbReference>
<dbReference type="SUPFAM" id="SSF51197">
    <property type="entry name" value="Clavaminate synthase-like"/>
    <property type="match status" value="1"/>
</dbReference>
<evidence type="ECO:0000256" key="5">
    <source>
        <dbReference type="ARBA" id="ARBA00022833"/>
    </source>
</evidence>
<feature type="compositionally biased region" description="Polar residues" evidence="9">
    <location>
        <begin position="1680"/>
        <end position="1689"/>
    </location>
</feature>
<evidence type="ECO:0000256" key="1">
    <source>
        <dbReference type="ARBA" id="ARBA00004123"/>
    </source>
</evidence>
<feature type="compositionally biased region" description="Basic residues" evidence="9">
    <location>
        <begin position="1524"/>
        <end position="1534"/>
    </location>
</feature>
<evidence type="ECO:0000313" key="15">
    <source>
        <dbReference type="Proteomes" id="UP000664521"/>
    </source>
</evidence>
<keyword evidence="6" id="KW-0408">Iron</keyword>
<keyword evidence="5" id="KW-0862">Zinc</keyword>
<feature type="region of interest" description="Disordered" evidence="9">
    <location>
        <begin position="297"/>
        <end position="321"/>
    </location>
</feature>
<sequence>MVVPPFVGAGTTTTLTQTMPSTGSFQINLATSTNNGIDPVYASHIPFSARRAPPLDMSTVERKGQPLAARETKKRIRPHGLQDAPTFRPSEEEFADPHRYIMKIASEGQKYGAVKIIPPESWKPDFAVDTEKFHFRTRRQELNSVEGGTRTNLNYMDQLQKFHKQHGVNLNRFPSVDKRPLDLYKLKKAVETRGGFERVCKGKKWAEIGRDLGYSGKIMSSLSTSLKNSFQKWLFPYEEYLRIAKPAVQQQIELEYGGPFTPSSASSPLKRSHQDTPSSLRDDSPAIHASAALNASIHASEQSSKDPQVGSASAVASPTPPQLPHIVSSGFTAVNAGGFTAVNMTPASFQAVNSPIAPTKRDDENNAPGHTALHAGPITAQSQDKHRQLGHKSGPLGHLNGHVSNPLKRAVSGDSPGGDSPNDSGMGADLEDENGRRSKRLKKAPPTVVGSHMSTLRPLTPRTATERGNVKPGEMCEACGKNEDRQSILICEGCDHGYHRYCVDPPVKIPITLDWHCPRCLVGTGEFGFEEGGIYSLRQFQEKAKIFKDSYFAPKMQFDPVLNCKRVVTEDDVEREFWRLVESITEVVEVEYGADIHSTTHGSGFPSMEKNPLDQYSTDLWNLNILPLHPESLFRHIKSDISGMTVPWLYVGMCFSTFCWHNEDHYSYSANYQHFGATKTWYCIPAADAERFEQAMKAAVPELFETQPDLLFQLVTLLPPDQLRKAGVNVYALDQRAGQFVITFPQAYHAGFNHGFNFNEAVNFAPADWESFGAAGVQRLQDFRKQPCFSHDELLMTAASRDTTIKTAKWLGPALQRMSDRELEQRSNLVKRHQGCKDHQCKIDTFEKTSEIPCDIGFEIDDKDVPELEYQCTYCKAYSYLSRFRCAKSSRVMCLLHAGTYECCDATEEQRFDGTRHTLLYRLSDDALRAAVQKVVDRANAPEAWQEKLNKVLEDEPRPSLKILRALVNEGERIPWDLPGLADLKTFVARCNEWVDEATNYTTRKQQNRRKNDRLWRKSNSSKVAEQEERERELRKIENIHRLLKAAEDISFDCPEITTLSERSDAIAEFQGNAKGALTNPGLRSTAEIEDLVELGKGFNVDIPEVDKLDKVVQQMKWNDEARDKRKQTQTLGEVTDLIRRGSEVGIPEQSELLLHLKEQQIQGELWESKAKELMAAETVHYQQLEALSARANTLPVTRETLAAVDAILTKQREAHRQIVSMYERCKDPDFRSRPRYKDVREVLESLSELNSKPAGTIDLEKELKRHEDWMRKGKKLFGKANAPLHILQVHMTYVKDHNQACFELSDKPRMPVEPASRSNTPEDEQGGEEKSTKETFCMCRQTEAGQMIECELCHEWYHSRCLKIARGKIKEDDRFTCPICDWRVKIPRDAARPKLEDLQDWQAEIPTLPFQPEEEDILEEIVNTAQTFRDFMRPYINPVMTTPEEVTTQRFYLRKIEGAEVLLSYETNFFRQELHKWAPVADTAPPVLDKSLSTRKARPTKQQKLMAEHGVSDPADLPPQFRTKQHTFPKQPRKSSDAHSNKSHQPLQPAPQPRNRSDTPHSSSTGTGGDPHTHSHRIPSGINATHGDPTYSAYMPQGQPHRHSHSNSPGFATGPYFHGSHTRNPPHGLLGSPDYSPRSPLGHNSGPSVDPSLYSPQSTHFSAIRDGAHEHGHLFSPSHPANNASNGMDQVFADFVTDPPDDTGPRNEMVEQLEDERQEDDEGETGRFIDDYLNQT</sequence>
<comment type="caution">
    <text evidence="14">The sequence shown here is derived from an EMBL/GenBank/DDBJ whole genome shotgun (WGS) entry which is preliminary data.</text>
</comment>
<evidence type="ECO:0000256" key="4">
    <source>
        <dbReference type="ARBA" id="ARBA00022771"/>
    </source>
</evidence>
<keyword evidence="7" id="KW-0539">Nucleus</keyword>
<feature type="region of interest" description="Disordered" evidence="9">
    <location>
        <begin position="1485"/>
        <end position="1659"/>
    </location>
</feature>
<reference evidence="14" key="1">
    <citation type="submission" date="2021-03" db="EMBL/GenBank/DDBJ databases">
        <authorList>
            <person name="Tagirdzhanova G."/>
        </authorList>
    </citation>
    <scope>NUCLEOTIDE SEQUENCE</scope>
</reference>
<gene>
    <name evidence="14" type="ORF">HETSPECPRED_002901</name>
</gene>
<feature type="region of interest" description="Disordered" evidence="9">
    <location>
        <begin position="355"/>
        <end position="374"/>
    </location>
</feature>
<dbReference type="InterPro" id="IPR001965">
    <property type="entry name" value="Znf_PHD"/>
</dbReference>
<dbReference type="InterPro" id="IPR019786">
    <property type="entry name" value="Zinc_finger_PHD-type_CS"/>
</dbReference>
<evidence type="ECO:0000256" key="9">
    <source>
        <dbReference type="SAM" id="MobiDB-lite"/>
    </source>
</evidence>
<keyword evidence="2" id="KW-0479">Metal-binding</keyword>
<feature type="compositionally biased region" description="Polar residues" evidence="9">
    <location>
        <begin position="261"/>
        <end position="279"/>
    </location>
</feature>
<evidence type="ECO:0000256" key="2">
    <source>
        <dbReference type="ARBA" id="ARBA00022723"/>
    </source>
</evidence>
<dbReference type="GO" id="GO:0006355">
    <property type="term" value="P:regulation of DNA-templated transcription"/>
    <property type="evidence" value="ECO:0007669"/>
    <property type="project" value="TreeGrafter"/>
</dbReference>
<feature type="domain" description="JmjN" evidence="12">
    <location>
        <begin position="84"/>
        <end position="125"/>
    </location>
</feature>
<dbReference type="Pfam" id="PF01388">
    <property type="entry name" value="ARID"/>
    <property type="match status" value="1"/>
</dbReference>
<dbReference type="SMART" id="SM00249">
    <property type="entry name" value="PHD"/>
    <property type="match status" value="2"/>
</dbReference>
<feature type="domain" description="PHD-type" evidence="10">
    <location>
        <begin position="473"/>
        <end position="523"/>
    </location>
</feature>
<evidence type="ECO:0000259" key="11">
    <source>
        <dbReference type="PROSITE" id="PS51011"/>
    </source>
</evidence>
<dbReference type="EMBL" id="CAJPDS010000018">
    <property type="protein sequence ID" value="CAF9916412.1"/>
    <property type="molecule type" value="Genomic_DNA"/>
</dbReference>
<evidence type="ECO:0000256" key="6">
    <source>
        <dbReference type="ARBA" id="ARBA00023004"/>
    </source>
</evidence>
<dbReference type="Pfam" id="PF00628">
    <property type="entry name" value="PHD"/>
    <property type="match status" value="2"/>
</dbReference>
<keyword evidence="15" id="KW-1185">Reference proteome</keyword>
<keyword evidence="4 8" id="KW-0863">Zinc-finger</keyword>
<feature type="region of interest" description="Disordered" evidence="9">
    <location>
        <begin position="379"/>
        <end position="454"/>
    </location>
</feature>
<dbReference type="InterPro" id="IPR019787">
    <property type="entry name" value="Znf_PHD-finger"/>
</dbReference>
<feature type="region of interest" description="Disordered" evidence="9">
    <location>
        <begin position="259"/>
        <end position="284"/>
    </location>
</feature>
<dbReference type="Pfam" id="PF02373">
    <property type="entry name" value="JmjC"/>
    <property type="match status" value="1"/>
</dbReference>
<dbReference type="OrthoDB" id="1678912at2759"/>
<dbReference type="InterPro" id="IPR013083">
    <property type="entry name" value="Znf_RING/FYVE/PHD"/>
</dbReference>
<dbReference type="SMART" id="SM01014">
    <property type="entry name" value="ARID"/>
    <property type="match status" value="1"/>
</dbReference>
<dbReference type="GO" id="GO:0008270">
    <property type="term" value="F:zinc ion binding"/>
    <property type="evidence" value="ECO:0007669"/>
    <property type="project" value="UniProtKB-KW"/>
</dbReference>
<dbReference type="InterPro" id="IPR001606">
    <property type="entry name" value="ARID_dom"/>
</dbReference>
<dbReference type="GO" id="GO:0034647">
    <property type="term" value="F:histone H3K4me/H3K4me2/H3K4me3 demethylase activity"/>
    <property type="evidence" value="ECO:0007669"/>
    <property type="project" value="TreeGrafter"/>
</dbReference>
<feature type="region of interest" description="Disordered" evidence="9">
    <location>
        <begin position="1306"/>
        <end position="1333"/>
    </location>
</feature>
<evidence type="ECO:0000259" key="12">
    <source>
        <dbReference type="PROSITE" id="PS51183"/>
    </source>
</evidence>
<dbReference type="PANTHER" id="PTHR10694">
    <property type="entry name" value="LYSINE-SPECIFIC DEMETHYLASE"/>
    <property type="match status" value="1"/>
</dbReference>
<dbReference type="CDD" id="cd15518">
    <property type="entry name" value="PHD_Ecm5p_Lid2p_like"/>
    <property type="match status" value="1"/>
</dbReference>
<dbReference type="InterPro" id="IPR003349">
    <property type="entry name" value="JmjN"/>
</dbReference>
<dbReference type="Pfam" id="PF02928">
    <property type="entry name" value="zf-C5HC2"/>
    <property type="match status" value="1"/>
</dbReference>
<dbReference type="InterPro" id="IPR003347">
    <property type="entry name" value="JmjC_dom"/>
</dbReference>
<dbReference type="InterPro" id="IPR011011">
    <property type="entry name" value="Znf_FYVE_PHD"/>
</dbReference>
<dbReference type="PROSITE" id="PS01359">
    <property type="entry name" value="ZF_PHD_1"/>
    <property type="match status" value="2"/>
</dbReference>
<dbReference type="PANTHER" id="PTHR10694:SF33">
    <property type="entry name" value="LYSINE-SPECIFIC DEMETHYLASE 5"/>
    <property type="match status" value="1"/>
</dbReference>
<dbReference type="FunFam" id="1.10.150.60:FF:000010">
    <property type="entry name" value="PHD transcription factor (Rum1)"/>
    <property type="match status" value="1"/>
</dbReference>
<dbReference type="CDD" id="cd16100">
    <property type="entry name" value="ARID"/>
    <property type="match status" value="1"/>
</dbReference>
<dbReference type="Gene3D" id="3.30.40.10">
    <property type="entry name" value="Zinc/RING finger domain, C3HC4 (zinc finger)"/>
    <property type="match status" value="2"/>
</dbReference>
<comment type="subcellular location">
    <subcellularLocation>
        <location evidence="1">Nucleus</location>
    </subcellularLocation>
</comment>
<evidence type="ECO:0000256" key="3">
    <source>
        <dbReference type="ARBA" id="ARBA00022737"/>
    </source>
</evidence>
<evidence type="ECO:0000256" key="8">
    <source>
        <dbReference type="PROSITE-ProRule" id="PRU00146"/>
    </source>
</evidence>
<feature type="region of interest" description="Disordered" evidence="9">
    <location>
        <begin position="1671"/>
        <end position="1737"/>
    </location>
</feature>
<dbReference type="Pfam" id="PF02375">
    <property type="entry name" value="JmjN"/>
    <property type="match status" value="1"/>
</dbReference>
<dbReference type="GO" id="GO:0005634">
    <property type="term" value="C:nucleus"/>
    <property type="evidence" value="ECO:0007669"/>
    <property type="project" value="UniProtKB-SubCell"/>
</dbReference>